<evidence type="ECO:0000256" key="2">
    <source>
        <dbReference type="ARBA" id="ARBA00010845"/>
    </source>
</evidence>
<keyword evidence="12" id="KW-1185">Reference proteome</keyword>
<gene>
    <name evidence="11" type="primary">Sgo1_1</name>
    <name evidence="11" type="ORF">RHICYA_R08497</name>
</gene>
<evidence type="ECO:0000256" key="3">
    <source>
        <dbReference type="ARBA" id="ARBA00022454"/>
    </source>
</evidence>
<evidence type="ECO:0000256" key="8">
    <source>
        <dbReference type="ARBA" id="ARBA00023328"/>
    </source>
</evidence>
<dbReference type="InterPro" id="IPR038889">
    <property type="entry name" value="Shugoshin1/2"/>
</dbReference>
<name>A0A7L1N3K0_RHICY</name>
<feature type="compositionally biased region" description="Basic and acidic residues" evidence="10">
    <location>
        <begin position="297"/>
        <end position="309"/>
    </location>
</feature>
<keyword evidence="5" id="KW-0159">Chromosome partition</keyword>
<dbReference type="EMBL" id="VXBP01002707">
    <property type="protein sequence ID" value="NXN94364.1"/>
    <property type="molecule type" value="Genomic_DNA"/>
</dbReference>
<dbReference type="OrthoDB" id="9901374at2759"/>
<feature type="compositionally biased region" description="Low complexity" evidence="10">
    <location>
        <begin position="408"/>
        <end position="417"/>
    </location>
</feature>
<reference evidence="11 12" key="1">
    <citation type="submission" date="2019-09" db="EMBL/GenBank/DDBJ databases">
        <title>Bird 10,000 Genomes (B10K) Project - Family phase.</title>
        <authorList>
            <person name="Zhang G."/>
        </authorList>
    </citation>
    <scope>NUCLEOTIDE SEQUENCE [LARGE SCALE GENOMIC DNA]</scope>
    <source>
        <strain evidence="11">B10K-DU-002-35</strain>
        <tissue evidence="11">Muscle</tissue>
    </source>
</reference>
<accession>A0A7L1N3K0</accession>
<feature type="region of interest" description="Disordered" evidence="10">
    <location>
        <begin position="242"/>
        <end position="263"/>
    </location>
</feature>
<dbReference type="GO" id="GO:0007059">
    <property type="term" value="P:chromosome segregation"/>
    <property type="evidence" value="ECO:0007669"/>
    <property type="project" value="UniProtKB-KW"/>
</dbReference>
<comment type="subcellular location">
    <subcellularLocation>
        <location evidence="1">Chromosome</location>
        <location evidence="1">Centromere</location>
    </subcellularLocation>
</comment>
<evidence type="ECO:0000313" key="11">
    <source>
        <dbReference type="EMBL" id="NXN94364.1"/>
    </source>
</evidence>
<keyword evidence="3" id="KW-0158">Chromosome</keyword>
<feature type="compositionally biased region" description="Basic and acidic residues" evidence="10">
    <location>
        <begin position="461"/>
        <end position="494"/>
    </location>
</feature>
<feature type="compositionally biased region" description="Basic residues" evidence="10">
    <location>
        <begin position="433"/>
        <end position="447"/>
    </location>
</feature>
<evidence type="ECO:0000256" key="6">
    <source>
        <dbReference type="ARBA" id="ARBA00023054"/>
    </source>
</evidence>
<keyword evidence="4" id="KW-0132">Cell division</keyword>
<keyword evidence="7" id="KW-0131">Cell cycle</keyword>
<dbReference type="Proteomes" id="UP000565785">
    <property type="component" value="Unassembled WGS sequence"/>
</dbReference>
<evidence type="ECO:0000256" key="1">
    <source>
        <dbReference type="ARBA" id="ARBA00004584"/>
    </source>
</evidence>
<comment type="similarity">
    <text evidence="2">Belongs to the shugoshin family.</text>
</comment>
<feature type="coiled-coil region" evidence="9">
    <location>
        <begin position="53"/>
        <end position="101"/>
    </location>
</feature>
<evidence type="ECO:0000256" key="5">
    <source>
        <dbReference type="ARBA" id="ARBA00022829"/>
    </source>
</evidence>
<evidence type="ECO:0000256" key="4">
    <source>
        <dbReference type="ARBA" id="ARBA00022618"/>
    </source>
</evidence>
<feature type="non-terminal residue" evidence="11">
    <location>
        <position position="1"/>
    </location>
</feature>
<comment type="caution">
    <text evidence="11">The sequence shown here is derived from an EMBL/GenBank/DDBJ whole genome shotgun (WGS) entry which is preliminary data.</text>
</comment>
<dbReference type="PANTHER" id="PTHR21577:SF3">
    <property type="entry name" value="SHUGOSHIN 1-RELATED"/>
    <property type="match status" value="1"/>
</dbReference>
<feature type="compositionally biased region" description="Polar residues" evidence="10">
    <location>
        <begin position="190"/>
        <end position="206"/>
    </location>
</feature>
<dbReference type="GO" id="GO:0000775">
    <property type="term" value="C:chromosome, centromeric region"/>
    <property type="evidence" value="ECO:0007669"/>
    <property type="project" value="UniProtKB-SubCell"/>
</dbReference>
<feature type="compositionally biased region" description="Basic and acidic residues" evidence="10">
    <location>
        <begin position="397"/>
        <end position="407"/>
    </location>
</feature>
<dbReference type="AlphaFoldDB" id="A0A7L1N3K0"/>
<feature type="compositionally biased region" description="Polar residues" evidence="10">
    <location>
        <begin position="496"/>
        <end position="510"/>
    </location>
</feature>
<feature type="compositionally biased region" description="Acidic residues" evidence="10">
    <location>
        <begin position="418"/>
        <end position="427"/>
    </location>
</feature>
<feature type="non-terminal residue" evidence="11">
    <location>
        <position position="581"/>
    </location>
</feature>
<evidence type="ECO:0000313" key="12">
    <source>
        <dbReference type="Proteomes" id="UP000565785"/>
    </source>
</evidence>
<dbReference type="Gene3D" id="1.20.5.730">
    <property type="entry name" value="Single helix bin"/>
    <property type="match status" value="1"/>
</dbReference>
<proteinExistence type="inferred from homology"/>
<feature type="compositionally biased region" description="Polar residues" evidence="10">
    <location>
        <begin position="310"/>
        <end position="322"/>
    </location>
</feature>
<keyword evidence="8" id="KW-0137">Centromere</keyword>
<feature type="region of interest" description="Disordered" evidence="10">
    <location>
        <begin position="279"/>
        <end position="361"/>
    </location>
</feature>
<feature type="region of interest" description="Disordered" evidence="10">
    <location>
        <begin position="179"/>
        <end position="212"/>
    </location>
</feature>
<feature type="compositionally biased region" description="Polar residues" evidence="10">
    <location>
        <begin position="287"/>
        <end position="296"/>
    </location>
</feature>
<evidence type="ECO:0000256" key="7">
    <source>
        <dbReference type="ARBA" id="ARBA00023306"/>
    </source>
</evidence>
<dbReference type="PANTHER" id="PTHR21577">
    <property type="entry name" value="SHUGOSHIN"/>
    <property type="match status" value="1"/>
</dbReference>
<feature type="region of interest" description="Disordered" evidence="10">
    <location>
        <begin position="385"/>
        <end position="581"/>
    </location>
</feature>
<protein>
    <submittedName>
        <fullName evidence="11">SGO1 protein</fullName>
    </submittedName>
</protein>
<keyword evidence="6 9" id="KW-0175">Coiled coil</keyword>
<evidence type="ECO:0000256" key="10">
    <source>
        <dbReference type="SAM" id="MobiDB-lite"/>
    </source>
</evidence>
<sequence>MAEHLKKPYKDSLSDIKERMKEKRNQKWARLGKTGQKTSTIKIKLPNNSSKKMKSIQANNRALAQAVQEEKLKVKDAQAAILNLMRENQDLKVQMFDLQRRLRIKQAHGLVENQLSALNEILSKVSQHLLDSIDLLGPAKNLCSIGVNQQELPSVLENTSSALGQIYLGRPLRCADGDGQGLASGMEADSATSSAQVLPDKGQTSDFHPDNIGSKLENISLWEEEGIGNRLPKCVSTRRRHSNLRSHADFQPALTNHAEAPGPIEELSKEDAISLEESPAKHPVENMNPSVSQLNKNKSDSQRDSKTERFNPNSADLKQQECQSREDCRVRREKQRKGRAEQPKNTLRQQPKKRQTKEASKENLDFLGGSSDAYDFHFEESVHVTPFRQNKVNATDAGKDGGKRLSETKSSNTSESSDSGDDLDDSLYEPYKSKSKKRKSSVGKKHPSPVQARPRSKRCLAPREPEARDEKEPESDKLRDEALKHPPEPTRGRLSDVTNTASPSPGTRSSPAAPEGERPPSPKRKRSCTLSVRYKEPSITAKLRRGDPFTDTNFLHSPIFKERKGAKCHPHKKNTLSNYKE</sequence>
<evidence type="ECO:0000256" key="9">
    <source>
        <dbReference type="SAM" id="Coils"/>
    </source>
</evidence>
<dbReference type="GO" id="GO:0051301">
    <property type="term" value="P:cell division"/>
    <property type="evidence" value="ECO:0007669"/>
    <property type="project" value="UniProtKB-KW"/>
</dbReference>
<organism evidence="11 12">
    <name type="scientific">Rhinopomastus cyanomelas</name>
    <name type="common">Common scimitarbill</name>
    <dbReference type="NCBI Taxonomy" id="113115"/>
    <lineage>
        <taxon>Eukaryota</taxon>
        <taxon>Metazoa</taxon>
        <taxon>Chordata</taxon>
        <taxon>Craniata</taxon>
        <taxon>Vertebrata</taxon>
        <taxon>Euteleostomi</taxon>
        <taxon>Archelosauria</taxon>
        <taxon>Archosauria</taxon>
        <taxon>Dinosauria</taxon>
        <taxon>Saurischia</taxon>
        <taxon>Theropoda</taxon>
        <taxon>Coelurosauria</taxon>
        <taxon>Aves</taxon>
        <taxon>Neognathae</taxon>
        <taxon>Neoaves</taxon>
        <taxon>Telluraves</taxon>
        <taxon>Coraciimorphae</taxon>
        <taxon>Bucerotiformes</taxon>
        <taxon>Rhinopomastidae</taxon>
        <taxon>Rhinopomastus</taxon>
    </lineage>
</organism>